<comment type="caution">
    <text evidence="2">The sequence shown here is derived from an EMBL/GenBank/DDBJ whole genome shotgun (WGS) entry which is preliminary data.</text>
</comment>
<dbReference type="AlphaFoldDB" id="A0A3P1T1S2"/>
<protein>
    <submittedName>
        <fullName evidence="2">Uncharacterized protein</fullName>
    </submittedName>
</protein>
<evidence type="ECO:0000313" key="2">
    <source>
        <dbReference type="EMBL" id="RRD03188.1"/>
    </source>
</evidence>
<sequence>MKKSRRMIRMVSLALLSGFGTLSLFPSTDLTSTRQRLEEQRRFQMAQYRELSRAYATPSTRSSGA</sequence>
<accession>A0A3P1T1S2</accession>
<dbReference type="EMBL" id="RQZG01000025">
    <property type="protein sequence ID" value="RRD03188.1"/>
    <property type="molecule type" value="Genomic_DNA"/>
</dbReference>
<feature type="signal peptide" evidence="1">
    <location>
        <begin position="1"/>
        <end position="26"/>
    </location>
</feature>
<organism evidence="2 3">
    <name type="scientific">Arachnia propionica</name>
    <dbReference type="NCBI Taxonomy" id="1750"/>
    <lineage>
        <taxon>Bacteria</taxon>
        <taxon>Bacillati</taxon>
        <taxon>Actinomycetota</taxon>
        <taxon>Actinomycetes</taxon>
        <taxon>Propionibacteriales</taxon>
        <taxon>Propionibacteriaceae</taxon>
        <taxon>Arachnia</taxon>
    </lineage>
</organism>
<evidence type="ECO:0000313" key="3">
    <source>
        <dbReference type="Proteomes" id="UP000280819"/>
    </source>
</evidence>
<feature type="chain" id="PRO_5038618497" evidence="1">
    <location>
        <begin position="27"/>
        <end position="65"/>
    </location>
</feature>
<evidence type="ECO:0000256" key="1">
    <source>
        <dbReference type="SAM" id="SignalP"/>
    </source>
</evidence>
<gene>
    <name evidence="2" type="ORF">EII34_14875</name>
</gene>
<dbReference type="RefSeq" id="WP_124845956.1">
    <property type="nucleotide sequence ID" value="NZ_RQZG01000025.1"/>
</dbReference>
<reference evidence="2 3" key="1">
    <citation type="submission" date="2018-11" db="EMBL/GenBank/DDBJ databases">
        <title>Genomes From Bacteria Associated with the Canine Oral Cavity: a Test Case for Automated Genome-Based Taxonomic Assignment.</title>
        <authorList>
            <person name="Coil D.A."/>
            <person name="Jospin G."/>
            <person name="Darling A.E."/>
            <person name="Wallis C."/>
            <person name="Davis I.J."/>
            <person name="Harris S."/>
            <person name="Eisen J.A."/>
            <person name="Holcombe L.J."/>
            <person name="O'Flynn C."/>
        </authorList>
    </citation>
    <scope>NUCLEOTIDE SEQUENCE [LARGE SCALE GENOMIC DNA]</scope>
    <source>
        <strain evidence="2 3">OH887_COT-365</strain>
    </source>
</reference>
<name>A0A3P1T1S2_9ACTN</name>
<dbReference type="Proteomes" id="UP000280819">
    <property type="component" value="Unassembled WGS sequence"/>
</dbReference>
<proteinExistence type="predicted"/>
<keyword evidence="1" id="KW-0732">Signal</keyword>